<dbReference type="InterPro" id="IPR013785">
    <property type="entry name" value="Aldolase_TIM"/>
</dbReference>
<evidence type="ECO:0000256" key="11">
    <source>
        <dbReference type="ARBA" id="ARBA00031155"/>
    </source>
</evidence>
<dbReference type="InterPro" id="IPR004136">
    <property type="entry name" value="NMO"/>
</dbReference>
<evidence type="ECO:0000256" key="10">
    <source>
        <dbReference type="ARBA" id="ARBA00023033"/>
    </source>
</evidence>
<dbReference type="EMBL" id="BJUN01000009">
    <property type="protein sequence ID" value="GEK58967.1"/>
    <property type="molecule type" value="Genomic_DNA"/>
</dbReference>
<keyword evidence="9" id="KW-0560">Oxidoreductase</keyword>
<dbReference type="OrthoDB" id="9778912at2"/>
<reference evidence="13 14" key="1">
    <citation type="submission" date="2019-07" db="EMBL/GenBank/DDBJ databases">
        <title>Whole genome shotgun sequence of Marinococcus halophilus NBRC 102359.</title>
        <authorList>
            <person name="Hosoyama A."/>
            <person name="Uohara A."/>
            <person name="Ohji S."/>
            <person name="Ichikawa N."/>
        </authorList>
    </citation>
    <scope>NUCLEOTIDE SEQUENCE [LARGE SCALE GENOMIC DNA]</scope>
    <source>
        <strain evidence="13 14">NBRC 102359</strain>
    </source>
</reference>
<evidence type="ECO:0000256" key="8">
    <source>
        <dbReference type="ARBA" id="ARBA00022741"/>
    </source>
</evidence>
<keyword evidence="14" id="KW-1185">Reference proteome</keyword>
<comment type="cofactor">
    <cofactor evidence="1">
        <name>FMN</name>
        <dbReference type="ChEBI" id="CHEBI:58210"/>
    </cofactor>
</comment>
<dbReference type="GO" id="GO:0009636">
    <property type="term" value="P:response to toxic substance"/>
    <property type="evidence" value="ECO:0007669"/>
    <property type="project" value="UniProtKB-KW"/>
</dbReference>
<comment type="similarity">
    <text evidence="3">Belongs to the nitronate monooxygenase family. NMO class I subfamily.</text>
</comment>
<evidence type="ECO:0000256" key="6">
    <source>
        <dbReference type="ARBA" id="ARBA00022630"/>
    </source>
</evidence>
<evidence type="ECO:0000313" key="13">
    <source>
        <dbReference type="EMBL" id="GEK58967.1"/>
    </source>
</evidence>
<comment type="caution">
    <text evidence="13">The sequence shown here is derived from an EMBL/GenBank/DDBJ whole genome shotgun (WGS) entry which is preliminary data.</text>
</comment>
<evidence type="ECO:0000256" key="7">
    <source>
        <dbReference type="ARBA" id="ARBA00022643"/>
    </source>
</evidence>
<keyword evidence="5" id="KW-0216">Detoxification</keyword>
<evidence type="ECO:0000256" key="12">
    <source>
        <dbReference type="ARBA" id="ARBA00049401"/>
    </source>
</evidence>
<gene>
    <name evidence="13" type="ORF">MHA01_18720</name>
</gene>
<comment type="function">
    <text evidence="2">Nitronate monooxygenase that uses molecular oxygen to catalyze the oxidative denitrification of alkyl nitronates. Acts on propionate 3-nitronate (P3N), the presumed physiological substrate. Probably functions in the detoxification of P3N, a metabolic poison produced by plants and fungi as a defense mechanism.</text>
</comment>
<organism evidence="13 14">
    <name type="scientific">Marinococcus halophilus</name>
    <dbReference type="NCBI Taxonomy" id="1371"/>
    <lineage>
        <taxon>Bacteria</taxon>
        <taxon>Bacillati</taxon>
        <taxon>Bacillota</taxon>
        <taxon>Bacilli</taxon>
        <taxon>Bacillales</taxon>
        <taxon>Bacillaceae</taxon>
        <taxon>Marinococcus</taxon>
    </lineage>
</organism>
<protein>
    <recommendedName>
        <fullName evidence="4">Probable nitronate monooxygenase</fullName>
    </recommendedName>
    <alternativeName>
        <fullName evidence="11">Propionate 3-nitronate monooxygenase</fullName>
    </alternativeName>
</protein>
<evidence type="ECO:0000313" key="14">
    <source>
        <dbReference type="Proteomes" id="UP000321051"/>
    </source>
</evidence>
<dbReference type="STRING" id="1371.GCA_900166605_00181"/>
<dbReference type="AlphaFoldDB" id="A0A510Y983"/>
<dbReference type="GO" id="GO:0000166">
    <property type="term" value="F:nucleotide binding"/>
    <property type="evidence" value="ECO:0007669"/>
    <property type="project" value="UniProtKB-KW"/>
</dbReference>
<dbReference type="Gene3D" id="3.20.20.70">
    <property type="entry name" value="Aldolase class I"/>
    <property type="match status" value="1"/>
</dbReference>
<dbReference type="GO" id="GO:0018580">
    <property type="term" value="F:nitronate monooxygenase activity"/>
    <property type="evidence" value="ECO:0007669"/>
    <property type="project" value="InterPro"/>
</dbReference>
<evidence type="ECO:0000256" key="5">
    <source>
        <dbReference type="ARBA" id="ARBA00022575"/>
    </source>
</evidence>
<accession>A0A510Y983</accession>
<keyword evidence="7" id="KW-0288">FMN</keyword>
<dbReference type="CDD" id="cd04730">
    <property type="entry name" value="NPD_like"/>
    <property type="match status" value="1"/>
</dbReference>
<evidence type="ECO:0000256" key="3">
    <source>
        <dbReference type="ARBA" id="ARBA00009881"/>
    </source>
</evidence>
<name>A0A510Y983_MARHA</name>
<evidence type="ECO:0000256" key="9">
    <source>
        <dbReference type="ARBA" id="ARBA00023002"/>
    </source>
</evidence>
<keyword evidence="10 13" id="KW-0503">Monooxygenase</keyword>
<sequence>MAARPELLMRLRIEKPIIQAGMAGGITTPELVAEVTKAGGLGTIGAGYMHAENLRSAIQRVKKQTEGAFAVNVFVPETPEVVPGDVQKANEKLSLIHKKLNLDSAPVPEKLPSFFEEQLEVVIEEKIEICSFTFGLPSPEQMKRLKAHGVFLIGTATSVEEAARNEQAGMDAVVAQGSEAGGHRGTFAESFEKAMVGTMALVPQVVDKVDIPVIAAGGIMDGRGVLAAHALGAEAVQMGTAFLTCRESGAPPAHQQAVLTSKETDTAITTIFSGKPARGITNKMMAWMEALDHKWPPYPVQNMLTQPIRREAARQNESAFMSLWSGQGTRLSVQEPAAAMIKRLMEEAEEAWESL</sequence>
<dbReference type="PANTHER" id="PTHR42747:SF3">
    <property type="entry name" value="NITRONATE MONOOXYGENASE-RELATED"/>
    <property type="match status" value="1"/>
</dbReference>
<keyword evidence="6" id="KW-0285">Flavoprotein</keyword>
<comment type="catalytic activity">
    <reaction evidence="12">
        <text>3 propionate 3-nitronate + 3 O2 + H2O = 3 3-oxopropanoate + 2 nitrate + nitrite + H2O2 + 3 H(+)</text>
        <dbReference type="Rhea" id="RHEA:57332"/>
        <dbReference type="ChEBI" id="CHEBI:15377"/>
        <dbReference type="ChEBI" id="CHEBI:15378"/>
        <dbReference type="ChEBI" id="CHEBI:15379"/>
        <dbReference type="ChEBI" id="CHEBI:16240"/>
        <dbReference type="ChEBI" id="CHEBI:16301"/>
        <dbReference type="ChEBI" id="CHEBI:17632"/>
        <dbReference type="ChEBI" id="CHEBI:33190"/>
        <dbReference type="ChEBI" id="CHEBI:136067"/>
    </reaction>
</comment>
<keyword evidence="8" id="KW-0547">Nucleotide-binding</keyword>
<dbReference type="SUPFAM" id="SSF51412">
    <property type="entry name" value="Inosine monophosphate dehydrogenase (IMPDH)"/>
    <property type="match status" value="1"/>
</dbReference>
<dbReference type="RefSeq" id="WP_079474537.1">
    <property type="nucleotide sequence ID" value="NZ_BJUN01000009.1"/>
</dbReference>
<evidence type="ECO:0000256" key="4">
    <source>
        <dbReference type="ARBA" id="ARBA00013457"/>
    </source>
</evidence>
<evidence type="ECO:0000256" key="2">
    <source>
        <dbReference type="ARBA" id="ARBA00003535"/>
    </source>
</evidence>
<dbReference type="Proteomes" id="UP000321051">
    <property type="component" value="Unassembled WGS sequence"/>
</dbReference>
<evidence type="ECO:0000256" key="1">
    <source>
        <dbReference type="ARBA" id="ARBA00001917"/>
    </source>
</evidence>
<dbReference type="PANTHER" id="PTHR42747">
    <property type="entry name" value="NITRONATE MONOOXYGENASE-RELATED"/>
    <property type="match status" value="1"/>
</dbReference>
<dbReference type="Pfam" id="PF03060">
    <property type="entry name" value="NMO"/>
    <property type="match status" value="1"/>
</dbReference>
<proteinExistence type="inferred from homology"/>
<dbReference type="FunFam" id="3.20.20.70:FF:000154">
    <property type="entry name" value="Probable nitronate monooxygenase"/>
    <property type="match status" value="1"/>
</dbReference>